<evidence type="ECO:0000256" key="8">
    <source>
        <dbReference type="SAM" id="Phobius"/>
    </source>
</evidence>
<dbReference type="GO" id="GO:0005886">
    <property type="term" value="C:plasma membrane"/>
    <property type="evidence" value="ECO:0007669"/>
    <property type="project" value="UniProtKB-SubCell"/>
</dbReference>
<dbReference type="CDD" id="cd00077">
    <property type="entry name" value="HDc"/>
    <property type="match status" value="1"/>
</dbReference>
<keyword evidence="4" id="KW-0547">Nucleotide-binding</keyword>
<comment type="subcellular location">
    <subcellularLocation>
        <location evidence="1">Cell membrane</location>
    </subcellularLocation>
</comment>
<evidence type="ECO:0000259" key="10">
    <source>
        <dbReference type="Pfam" id="PF18967"/>
    </source>
</evidence>
<evidence type="ECO:0000256" key="1">
    <source>
        <dbReference type="ARBA" id="ARBA00004236"/>
    </source>
</evidence>
<dbReference type="GO" id="GO:0000166">
    <property type="term" value="F:nucleotide binding"/>
    <property type="evidence" value="ECO:0007669"/>
    <property type="project" value="UniProtKB-KW"/>
</dbReference>
<dbReference type="Proteomes" id="UP000277579">
    <property type="component" value="Unassembled WGS sequence"/>
</dbReference>
<evidence type="ECO:0000256" key="6">
    <source>
        <dbReference type="ARBA" id="ARBA00023118"/>
    </source>
</evidence>
<reference evidence="11 12" key="1">
    <citation type="submission" date="2018-10" db="EMBL/GenBank/DDBJ databases">
        <title>Genomic Encyclopedia of Archaeal and Bacterial Type Strains, Phase II (KMG-II): from individual species to whole genera.</title>
        <authorList>
            <person name="Goeker M."/>
        </authorList>
    </citation>
    <scope>NUCLEOTIDE SEQUENCE [LARGE SCALE GENOMIC DNA]</scope>
    <source>
        <strain evidence="11 12">DSM 29537</strain>
    </source>
</reference>
<evidence type="ECO:0000256" key="7">
    <source>
        <dbReference type="ARBA" id="ARBA00023136"/>
    </source>
</evidence>
<keyword evidence="7 8" id="KW-0472">Membrane</keyword>
<dbReference type="EMBL" id="RBLC01000001">
    <property type="protein sequence ID" value="RKS25762.1"/>
    <property type="molecule type" value="Genomic_DNA"/>
</dbReference>
<evidence type="ECO:0000313" key="11">
    <source>
        <dbReference type="EMBL" id="RKS25762.1"/>
    </source>
</evidence>
<feature type="domain" description="HD" evidence="9">
    <location>
        <begin position="39"/>
        <end position="135"/>
    </location>
</feature>
<dbReference type="Pfam" id="PF01966">
    <property type="entry name" value="HD"/>
    <property type="match status" value="1"/>
</dbReference>
<dbReference type="InterPro" id="IPR006674">
    <property type="entry name" value="HD_domain"/>
</dbReference>
<evidence type="ECO:0000313" key="12">
    <source>
        <dbReference type="Proteomes" id="UP000277579"/>
    </source>
</evidence>
<keyword evidence="11" id="KW-0378">Hydrolase</keyword>
<proteinExistence type="predicted"/>
<dbReference type="InterPro" id="IPR009218">
    <property type="entry name" value="HD_phosphohydro"/>
</dbReference>
<dbReference type="PANTHER" id="PTHR21174:SF0">
    <property type="entry name" value="HD PHOSPHOHYDROLASE FAMILY PROTEIN-RELATED"/>
    <property type="match status" value="1"/>
</dbReference>
<organism evidence="11 12">
    <name type="scientific">Flavobacterium endophyticum</name>
    <dbReference type="NCBI Taxonomy" id="1540163"/>
    <lineage>
        <taxon>Bacteria</taxon>
        <taxon>Pseudomonadati</taxon>
        <taxon>Bacteroidota</taxon>
        <taxon>Flavobacteriia</taxon>
        <taxon>Flavobacteriales</taxon>
        <taxon>Flavobacteriaceae</taxon>
        <taxon>Flavobacterium</taxon>
    </lineage>
</organism>
<dbReference type="PANTHER" id="PTHR21174">
    <property type="match status" value="1"/>
</dbReference>
<dbReference type="GO" id="GO:0016787">
    <property type="term" value="F:hydrolase activity"/>
    <property type="evidence" value="ECO:0007669"/>
    <property type="project" value="UniProtKB-KW"/>
</dbReference>
<dbReference type="InterPro" id="IPR043760">
    <property type="entry name" value="PycTM_dom"/>
</dbReference>
<keyword evidence="5 8" id="KW-1133">Transmembrane helix</keyword>
<evidence type="ECO:0000256" key="2">
    <source>
        <dbReference type="ARBA" id="ARBA00022475"/>
    </source>
</evidence>
<feature type="transmembrane region" description="Helical" evidence="8">
    <location>
        <begin position="257"/>
        <end position="276"/>
    </location>
</feature>
<dbReference type="Pfam" id="PF18967">
    <property type="entry name" value="PycTM"/>
    <property type="match status" value="1"/>
</dbReference>
<dbReference type="AlphaFoldDB" id="A0A495ML17"/>
<evidence type="ECO:0000256" key="3">
    <source>
        <dbReference type="ARBA" id="ARBA00022692"/>
    </source>
</evidence>
<name>A0A495ML17_9FLAO</name>
<accession>A0A495ML17</accession>
<gene>
    <name evidence="11" type="ORF">CLV94_0806</name>
</gene>
<keyword evidence="2" id="KW-1003">Cell membrane</keyword>
<dbReference type="InterPro" id="IPR003607">
    <property type="entry name" value="HD/PDEase_dom"/>
</dbReference>
<protein>
    <submittedName>
        <fullName evidence="11">Putative metal-dependent HD superfamily phosphohydrolase</fullName>
    </submittedName>
</protein>
<sequence length="405" mass="47028">MVVDLIQLIFDMNILQKAENFIFQLFKDSLSSDYIYHNFNHTLRVVNSVQILIKGENVSAEEAEMLEIAAWFHDAGYIEGGEKHEERGALIAADFLKENAYAEEKIDKIKSLIMATELKSTPVGHLETIIRDADCSHFGHKEYPNFSELLRQEWKIICDKQYTDLEWAKENRTVFLKYHRFYTDFAKQNWQPQKDLNLSDIQDKITSLEKGKKEKPKDILNKKKLEKLESPERGIDTMFRVTLNNHTKLSQIADSKANILLSVNAIIISIALSTLIPKLDSPTNAHLIVPTFVMLLFSVISIIFAILSTRPKVTSGLFTRKDIEDKNVNLLFFGNFHKMPLDEYQWAMNVLMKDREYLYNSMIKDLYFLGLVLNRKYKLLRITYTVFMFGIIISVIAFVWAFKSV</sequence>
<dbReference type="Gene3D" id="1.10.3210.10">
    <property type="entry name" value="Hypothetical protein af1432"/>
    <property type="match status" value="1"/>
</dbReference>
<comment type="caution">
    <text evidence="11">The sequence shown here is derived from an EMBL/GenBank/DDBJ whole genome shotgun (WGS) entry which is preliminary data.</text>
</comment>
<evidence type="ECO:0000256" key="5">
    <source>
        <dbReference type="ARBA" id="ARBA00022989"/>
    </source>
</evidence>
<dbReference type="GO" id="GO:0051607">
    <property type="term" value="P:defense response to virus"/>
    <property type="evidence" value="ECO:0007669"/>
    <property type="project" value="UniProtKB-KW"/>
</dbReference>
<dbReference type="SUPFAM" id="SSF109604">
    <property type="entry name" value="HD-domain/PDEase-like"/>
    <property type="match status" value="1"/>
</dbReference>
<keyword evidence="6" id="KW-0051">Antiviral defense</keyword>
<feature type="domain" description="Pycsar effector protein" evidence="10">
    <location>
        <begin position="239"/>
        <end position="399"/>
    </location>
</feature>
<feature type="transmembrane region" description="Helical" evidence="8">
    <location>
        <begin position="288"/>
        <end position="307"/>
    </location>
</feature>
<evidence type="ECO:0000259" key="9">
    <source>
        <dbReference type="Pfam" id="PF01966"/>
    </source>
</evidence>
<feature type="transmembrane region" description="Helical" evidence="8">
    <location>
        <begin position="382"/>
        <end position="402"/>
    </location>
</feature>
<keyword evidence="12" id="KW-1185">Reference proteome</keyword>
<keyword evidence="3 8" id="KW-0812">Transmembrane</keyword>
<evidence type="ECO:0000256" key="4">
    <source>
        <dbReference type="ARBA" id="ARBA00022741"/>
    </source>
</evidence>